<keyword evidence="2" id="KW-1185">Reference proteome</keyword>
<protein>
    <submittedName>
        <fullName evidence="1">Uncharacterized protein</fullName>
    </submittedName>
</protein>
<accession>A0AC61NHF8</accession>
<organism evidence="1 2">
    <name type="scientific">Halosquirtibacter laminarini</name>
    <dbReference type="NCBI Taxonomy" id="3374600"/>
    <lineage>
        <taxon>Bacteria</taxon>
        <taxon>Pseudomonadati</taxon>
        <taxon>Bacteroidota</taxon>
        <taxon>Bacteroidia</taxon>
        <taxon>Marinilabiliales</taxon>
        <taxon>Prolixibacteraceae</taxon>
        <taxon>Halosquirtibacter</taxon>
    </lineage>
</organism>
<proteinExistence type="predicted"/>
<dbReference type="Proteomes" id="UP000826212">
    <property type="component" value="Chromosome"/>
</dbReference>
<dbReference type="EMBL" id="CP081303">
    <property type="protein sequence ID" value="QZE15104.1"/>
    <property type="molecule type" value="Genomic_DNA"/>
</dbReference>
<evidence type="ECO:0000313" key="2">
    <source>
        <dbReference type="Proteomes" id="UP000826212"/>
    </source>
</evidence>
<reference evidence="1" key="1">
    <citation type="submission" date="2021-08" db="EMBL/GenBank/DDBJ databases">
        <title>Novel anaerobic bacterium isolated from sea squirt in East Sea, Republic of Korea.</title>
        <authorList>
            <person name="Nguyen T.H."/>
            <person name="Li Z."/>
            <person name="Lee Y.-J."/>
            <person name="Ko J."/>
            <person name="Kim S.-G."/>
        </authorList>
    </citation>
    <scope>NUCLEOTIDE SEQUENCE</scope>
    <source>
        <strain evidence="1">KCTC 25031</strain>
    </source>
</reference>
<name>A0AC61NHF8_9BACT</name>
<gene>
    <name evidence="1" type="ORF">K4L44_04550</name>
</gene>
<sequence length="579" mass="66741">MNRLVLILLSCISIQSIAQEQPKEKVHFYTNKKGKLYVPKKLPMFLYLTSDTIEKKDMQRLKSETTTKYANPFYFDSEGRNTVHTPWAVDPKNHVRVEPRFDVVFDVYVDGSAPISYQHIDAVHAYRTSGVDYYGPETKMTITAKDRFSGVESTHFSVNGAPYEKNKTSLDKWIEGENTIKYFSMDQVGHVEKAKERHFIYDTQAPTTKHKINGPQFNDIISPKCCFELTSHDSLSGVRRIFYRLDNRKMKQYLTCTPLGDLKDGVHKIYWQAKDNVENMEKESSIEIYLDKVAPVTTYKMDGDFFKSGKIQYISERSKFVLEATDNKAGVKETYKNLDHTSQDIYKEPFTIEGKFGKHIVAYWSRDKVENVEKIHSTTLFLDNKSPITQINYNRPQFFTRDTLFIGLDTKFTLYPGDKGSGVAKTFVTINDGEAKEYKKSQKLDKEGFYKVTFHSIDNVNNEETAKVSEVYVDGTAPEIYVNFSIKQIGTEKKDGKDIPVYPNYTRMYVGATDKLSGTDQIQYSINGAPYNDYSSPKTLDLSELDLFKDKKHYVVKVRATDKLKNSRVKVFEFVVKDE</sequence>
<evidence type="ECO:0000313" key="1">
    <source>
        <dbReference type="EMBL" id="QZE15104.1"/>
    </source>
</evidence>